<accession>A0ABP8MRC4</accession>
<name>A0ABP8MRC4_9BACT</name>
<sequence>MADVVYICPRQTQREFADSWLTPSKLGDSEMNNIPIDELFHSLAENQANAGSA</sequence>
<dbReference type="EMBL" id="BAABGA010000030">
    <property type="protein sequence ID" value="GAA4453213.1"/>
    <property type="molecule type" value="Genomic_DNA"/>
</dbReference>
<organism evidence="1 2">
    <name type="scientific">Novipirellula rosea</name>
    <dbReference type="NCBI Taxonomy" id="1031540"/>
    <lineage>
        <taxon>Bacteria</taxon>
        <taxon>Pseudomonadati</taxon>
        <taxon>Planctomycetota</taxon>
        <taxon>Planctomycetia</taxon>
        <taxon>Pirellulales</taxon>
        <taxon>Pirellulaceae</taxon>
        <taxon>Novipirellula</taxon>
    </lineage>
</organism>
<evidence type="ECO:0000313" key="1">
    <source>
        <dbReference type="EMBL" id="GAA4453213.1"/>
    </source>
</evidence>
<protein>
    <submittedName>
        <fullName evidence="1">Uncharacterized protein</fullName>
    </submittedName>
</protein>
<proteinExistence type="predicted"/>
<evidence type="ECO:0000313" key="2">
    <source>
        <dbReference type="Proteomes" id="UP001500840"/>
    </source>
</evidence>
<gene>
    <name evidence="1" type="ORF">GCM10023156_23830</name>
</gene>
<comment type="caution">
    <text evidence="1">The sequence shown here is derived from an EMBL/GenBank/DDBJ whole genome shotgun (WGS) entry which is preliminary data.</text>
</comment>
<keyword evidence="2" id="KW-1185">Reference proteome</keyword>
<dbReference type="Proteomes" id="UP001500840">
    <property type="component" value="Unassembled WGS sequence"/>
</dbReference>
<reference evidence="2" key="1">
    <citation type="journal article" date="2019" name="Int. J. Syst. Evol. Microbiol.">
        <title>The Global Catalogue of Microorganisms (GCM) 10K type strain sequencing project: providing services to taxonomists for standard genome sequencing and annotation.</title>
        <authorList>
            <consortium name="The Broad Institute Genomics Platform"/>
            <consortium name="The Broad Institute Genome Sequencing Center for Infectious Disease"/>
            <person name="Wu L."/>
            <person name="Ma J."/>
        </authorList>
    </citation>
    <scope>NUCLEOTIDE SEQUENCE [LARGE SCALE GENOMIC DNA]</scope>
    <source>
        <strain evidence="2">JCM 17759</strain>
    </source>
</reference>
<dbReference type="RefSeq" id="WP_345322242.1">
    <property type="nucleotide sequence ID" value="NZ_BAABGA010000030.1"/>
</dbReference>